<gene>
    <name evidence="2" type="ORF">NKR23_g10179</name>
</gene>
<keyword evidence="3" id="KW-1185">Reference proteome</keyword>
<dbReference type="Proteomes" id="UP001174694">
    <property type="component" value="Unassembled WGS sequence"/>
</dbReference>
<sequence>MHTGSLIPLAALLAYADAAKQLQINYYGDRWCSSYQGQVDVSWADQMGHSGGNCYNFQYGTSVNIASCNEGYCMCEFFGSTNCANGYSSVVSGHSGDGNCIHDSQSYRSFRCYVY</sequence>
<name>A0AA38R5F0_9PEZI</name>
<evidence type="ECO:0000313" key="3">
    <source>
        <dbReference type="Proteomes" id="UP001174694"/>
    </source>
</evidence>
<keyword evidence="1" id="KW-0732">Signal</keyword>
<comment type="caution">
    <text evidence="2">The sequence shown here is derived from an EMBL/GenBank/DDBJ whole genome shotgun (WGS) entry which is preliminary data.</text>
</comment>
<protein>
    <submittedName>
        <fullName evidence="2">Uncharacterized protein</fullName>
    </submittedName>
</protein>
<organism evidence="2 3">
    <name type="scientific">Pleurostoma richardsiae</name>
    <dbReference type="NCBI Taxonomy" id="41990"/>
    <lineage>
        <taxon>Eukaryota</taxon>
        <taxon>Fungi</taxon>
        <taxon>Dikarya</taxon>
        <taxon>Ascomycota</taxon>
        <taxon>Pezizomycotina</taxon>
        <taxon>Sordariomycetes</taxon>
        <taxon>Sordariomycetidae</taxon>
        <taxon>Calosphaeriales</taxon>
        <taxon>Pleurostomataceae</taxon>
        <taxon>Pleurostoma</taxon>
    </lineage>
</organism>
<feature type="chain" id="PRO_5041320157" evidence="1">
    <location>
        <begin position="19"/>
        <end position="115"/>
    </location>
</feature>
<dbReference type="AlphaFoldDB" id="A0AA38R5F0"/>
<evidence type="ECO:0000313" key="2">
    <source>
        <dbReference type="EMBL" id="KAJ9134265.1"/>
    </source>
</evidence>
<evidence type="ECO:0000256" key="1">
    <source>
        <dbReference type="SAM" id="SignalP"/>
    </source>
</evidence>
<dbReference type="EMBL" id="JANBVO010000044">
    <property type="protein sequence ID" value="KAJ9134265.1"/>
    <property type="molecule type" value="Genomic_DNA"/>
</dbReference>
<feature type="signal peptide" evidence="1">
    <location>
        <begin position="1"/>
        <end position="18"/>
    </location>
</feature>
<accession>A0AA38R5F0</accession>
<reference evidence="2" key="1">
    <citation type="submission" date="2022-07" db="EMBL/GenBank/DDBJ databases">
        <title>Fungi with potential for degradation of polypropylene.</title>
        <authorList>
            <person name="Gostincar C."/>
        </authorList>
    </citation>
    <scope>NUCLEOTIDE SEQUENCE</scope>
    <source>
        <strain evidence="2">EXF-13308</strain>
    </source>
</reference>
<proteinExistence type="predicted"/>